<dbReference type="VEuPathDB" id="FungiDB:G647_03541"/>
<proteinExistence type="predicted"/>
<reference evidence="2 3" key="1">
    <citation type="submission" date="2013-03" db="EMBL/GenBank/DDBJ databases">
        <title>The Genome Sequence of Cladophialophora carrionii CBS 160.54.</title>
        <authorList>
            <consortium name="The Broad Institute Genomics Platform"/>
            <person name="Cuomo C."/>
            <person name="de Hoog S."/>
            <person name="Gorbushina A."/>
            <person name="Walker B."/>
            <person name="Young S.K."/>
            <person name="Zeng Q."/>
            <person name="Gargeya S."/>
            <person name="Fitzgerald M."/>
            <person name="Haas B."/>
            <person name="Abouelleil A."/>
            <person name="Allen A.W."/>
            <person name="Alvarado L."/>
            <person name="Arachchi H.M."/>
            <person name="Berlin A.M."/>
            <person name="Chapman S.B."/>
            <person name="Gainer-Dewar J."/>
            <person name="Goldberg J."/>
            <person name="Griggs A."/>
            <person name="Gujja S."/>
            <person name="Hansen M."/>
            <person name="Howarth C."/>
            <person name="Imamovic A."/>
            <person name="Ireland A."/>
            <person name="Larimer J."/>
            <person name="McCowan C."/>
            <person name="Murphy C."/>
            <person name="Pearson M."/>
            <person name="Poon T.W."/>
            <person name="Priest M."/>
            <person name="Roberts A."/>
            <person name="Saif S."/>
            <person name="Shea T."/>
            <person name="Sisk P."/>
            <person name="Sykes S."/>
            <person name="Wortman J."/>
            <person name="Nusbaum C."/>
            <person name="Birren B."/>
        </authorList>
    </citation>
    <scope>NUCLEOTIDE SEQUENCE [LARGE SCALE GENOMIC DNA]</scope>
    <source>
        <strain evidence="2 3">CBS 160.54</strain>
    </source>
</reference>
<organism evidence="2 3">
    <name type="scientific">Cladophialophora carrionii CBS 160.54</name>
    <dbReference type="NCBI Taxonomy" id="1279043"/>
    <lineage>
        <taxon>Eukaryota</taxon>
        <taxon>Fungi</taxon>
        <taxon>Dikarya</taxon>
        <taxon>Ascomycota</taxon>
        <taxon>Pezizomycotina</taxon>
        <taxon>Eurotiomycetes</taxon>
        <taxon>Chaetothyriomycetidae</taxon>
        <taxon>Chaetothyriales</taxon>
        <taxon>Herpotrichiellaceae</taxon>
        <taxon>Cladophialophora</taxon>
    </lineage>
</organism>
<evidence type="ECO:0000313" key="3">
    <source>
        <dbReference type="Proteomes" id="UP000030678"/>
    </source>
</evidence>
<dbReference type="OrthoDB" id="4161813at2759"/>
<evidence type="ECO:0000313" key="2">
    <source>
        <dbReference type="EMBL" id="ETI24172.1"/>
    </source>
</evidence>
<dbReference type="EMBL" id="KB822704">
    <property type="protein sequence ID" value="ETI24172.1"/>
    <property type="molecule type" value="Genomic_DNA"/>
</dbReference>
<evidence type="ECO:0000256" key="1">
    <source>
        <dbReference type="SAM" id="MobiDB-lite"/>
    </source>
</evidence>
<sequence length="241" mass="26639">MPLSPIEEEYTDAASPISEAATLVEDDWETCTLIGDDGPMTAPERPVSPPIPTTEGRQPYRRTPVMACDDDLYFGDIEARLVPAIGRIVDLIRIYGAPHSAPPPPPTPVIRPTYRTDTARIPLFRLDGGAAPFTIGGVVHIRRGVAYICGPPPQIPAQRTPVGVEEEHARLTVRRQPLRAQPGLQVAGENHVDRAHRGEYHTSMIPPVLGHNEPVDEFVVRLRRHMRYVRAFARSAGLDNY</sequence>
<feature type="region of interest" description="Disordered" evidence="1">
    <location>
        <begin position="36"/>
        <end position="59"/>
    </location>
</feature>
<protein>
    <submittedName>
        <fullName evidence="2">Uncharacterized protein</fullName>
    </submittedName>
</protein>
<dbReference type="HOGENOM" id="CLU_1175303_0_0_1"/>
<accession>V9DDY0</accession>
<gene>
    <name evidence="2" type="ORF">G647_03541</name>
</gene>
<dbReference type="AlphaFoldDB" id="V9DDY0"/>
<name>V9DDY0_9EURO</name>
<dbReference type="RefSeq" id="XP_008726108.1">
    <property type="nucleotide sequence ID" value="XM_008727886.1"/>
</dbReference>
<dbReference type="GeneID" id="19982034"/>
<dbReference type="Proteomes" id="UP000030678">
    <property type="component" value="Unassembled WGS sequence"/>
</dbReference>